<dbReference type="NCBIfam" id="TIGR02385">
    <property type="entry name" value="RelE_StbE"/>
    <property type="match status" value="1"/>
</dbReference>
<reference evidence="3 4" key="1">
    <citation type="journal article" date="2015" name="J. Am. Soc. Brew. Chem.">
        <title>Dissolved carbon dioxide selects for lactic acid bacteria able to grow in and spoil packaged beer.</title>
        <authorList>
            <person name="Bergsveinson J."/>
            <person name="Redekop A."/>
            <person name="Zoerb S."/>
            <person name="Ziola B."/>
        </authorList>
    </citation>
    <scope>NUCLEOTIDE SEQUENCE [LARGE SCALE GENOMIC DNA]</scope>
    <source>
        <strain evidence="3 4">CCC B1205</strain>
    </source>
</reference>
<evidence type="ECO:0000256" key="2">
    <source>
        <dbReference type="PIRSR" id="PIRSR006156-1"/>
    </source>
</evidence>
<dbReference type="EMBL" id="LGIY01000010">
    <property type="protein sequence ID" value="POE43098.1"/>
    <property type="molecule type" value="Genomic_DNA"/>
</dbReference>
<protein>
    <submittedName>
        <fullName evidence="3">mRNA interferase YafQ</fullName>
    </submittedName>
</protein>
<evidence type="ECO:0000313" key="3">
    <source>
        <dbReference type="EMBL" id="POE43098.1"/>
    </source>
</evidence>
<proteinExistence type="predicted"/>
<dbReference type="GO" id="GO:0004521">
    <property type="term" value="F:RNA endonuclease activity"/>
    <property type="evidence" value="ECO:0007669"/>
    <property type="project" value="TreeGrafter"/>
</dbReference>
<keyword evidence="1" id="KW-1277">Toxin-antitoxin system</keyword>
<dbReference type="Proteomes" id="UP000237433">
    <property type="component" value="Unassembled WGS sequence"/>
</dbReference>
<dbReference type="PIRSF" id="PIRSF006156">
    <property type="entry name" value="YafQ"/>
    <property type="match status" value="1"/>
</dbReference>
<evidence type="ECO:0000256" key="1">
    <source>
        <dbReference type="ARBA" id="ARBA00022649"/>
    </source>
</evidence>
<comment type="caution">
    <text evidence="3">The sequence shown here is derived from an EMBL/GenBank/DDBJ whole genome shotgun (WGS) entry which is preliminary data.</text>
</comment>
<dbReference type="Pfam" id="PF15738">
    <property type="entry name" value="YafQ_toxin"/>
    <property type="match status" value="1"/>
</dbReference>
<dbReference type="Gene3D" id="3.30.2310.20">
    <property type="entry name" value="RelE-like"/>
    <property type="match status" value="1"/>
</dbReference>
<dbReference type="InterPro" id="IPR007712">
    <property type="entry name" value="RelE/ParE_toxin"/>
</dbReference>
<dbReference type="GO" id="GO:0006415">
    <property type="term" value="P:translational termination"/>
    <property type="evidence" value="ECO:0007669"/>
    <property type="project" value="TreeGrafter"/>
</dbReference>
<sequence length="100" mass="11510">MYSLVPTPTFKRDLKRLSKKHWPMDELKTAVNLLAAGTNAELLSKKYADHALSSSSEWKGYRELYVDGPRGDWLLIYKIEQQDLILTLVRTGSHHNLLVK</sequence>
<feature type="active site" description="Proton donor" evidence="2">
    <location>
        <position position="94"/>
    </location>
</feature>
<gene>
    <name evidence="3" type="ORF">ACX51_07885</name>
</gene>
<dbReference type="InterPro" id="IPR004386">
    <property type="entry name" value="Toxin_YafQ-like"/>
</dbReference>
<dbReference type="InterPro" id="IPR035093">
    <property type="entry name" value="RelE/ParE_toxin_dom_sf"/>
</dbReference>
<evidence type="ECO:0000313" key="4">
    <source>
        <dbReference type="Proteomes" id="UP000237433"/>
    </source>
</evidence>
<dbReference type="PANTHER" id="PTHR40588:SF1">
    <property type="entry name" value="MRNA INTERFERASE TOXIN YAFQ"/>
    <property type="match status" value="1"/>
</dbReference>
<dbReference type="RefSeq" id="WP_016363448.1">
    <property type="nucleotide sequence ID" value="NZ_AFYO01000032.1"/>
</dbReference>
<organism evidence="3 4">
    <name type="scientific">Lacticaseibacillus paracasei</name>
    <name type="common">Lactobacillus paracasei</name>
    <dbReference type="NCBI Taxonomy" id="1597"/>
    <lineage>
        <taxon>Bacteria</taxon>
        <taxon>Bacillati</taxon>
        <taxon>Bacillota</taxon>
        <taxon>Bacilli</taxon>
        <taxon>Lactobacillales</taxon>
        <taxon>Lactobacillaceae</taxon>
        <taxon>Lacticaseibacillus</taxon>
    </lineage>
</organism>
<dbReference type="PANTHER" id="PTHR40588">
    <property type="entry name" value="MRNA INTERFERASE TOXIN YAFQ"/>
    <property type="match status" value="1"/>
</dbReference>
<dbReference type="GO" id="GO:0006402">
    <property type="term" value="P:mRNA catabolic process"/>
    <property type="evidence" value="ECO:0007669"/>
    <property type="project" value="TreeGrafter"/>
</dbReference>
<dbReference type="SUPFAM" id="SSF143011">
    <property type="entry name" value="RelE-like"/>
    <property type="match status" value="1"/>
</dbReference>
<accession>A0A1V0Q3R3</accession>
<name>A0A1V0Q3R3_LACPA</name>
<dbReference type="AlphaFoldDB" id="A0A1V0Q3R3"/>